<reference evidence="3 4" key="1">
    <citation type="journal article" date="2010" name="Nature">
        <title>Genome sequencing and analysis of the model grass Brachypodium distachyon.</title>
        <authorList>
            <consortium name="International Brachypodium Initiative"/>
        </authorList>
    </citation>
    <scope>NUCLEOTIDE SEQUENCE [LARGE SCALE GENOMIC DNA]</scope>
    <source>
        <strain evidence="3">Bd21</strain>
        <strain evidence="4">cv. Bd21</strain>
    </source>
</reference>
<feature type="region of interest" description="Disordered" evidence="1">
    <location>
        <begin position="1"/>
        <end position="40"/>
    </location>
</feature>
<dbReference type="GeneID" id="100842861"/>
<keyword evidence="2" id="KW-1133">Transmembrane helix</keyword>
<gene>
    <name evidence="4" type="primary">LOC100842861</name>
    <name evidence="3" type="ORF">BRADI_3g55900v3</name>
</gene>
<dbReference type="EMBL" id="CM000882">
    <property type="protein sequence ID" value="KQK01447.1"/>
    <property type="molecule type" value="Genomic_DNA"/>
</dbReference>
<evidence type="ECO:0000256" key="1">
    <source>
        <dbReference type="SAM" id="MobiDB-lite"/>
    </source>
</evidence>
<dbReference type="STRING" id="15368.I1IE49"/>
<dbReference type="EnsemblPlants" id="KQK01447">
    <property type="protein sequence ID" value="KQK01447"/>
    <property type="gene ID" value="BRADI_3g55900v3"/>
</dbReference>
<dbReference type="PANTHER" id="PTHR37756">
    <property type="entry name" value="TRANSMEMBRANE PROTEIN"/>
    <property type="match status" value="1"/>
</dbReference>
<reference evidence="4" key="3">
    <citation type="submission" date="2018-08" db="UniProtKB">
        <authorList>
            <consortium name="EnsemblPlants"/>
        </authorList>
    </citation>
    <scope>IDENTIFICATION</scope>
    <source>
        <strain evidence="4">cv. Bd21</strain>
    </source>
</reference>
<name>I1IE49_BRADI</name>
<dbReference type="AlphaFoldDB" id="I1IE49"/>
<evidence type="ECO:0000313" key="5">
    <source>
        <dbReference type="Proteomes" id="UP000008810"/>
    </source>
</evidence>
<evidence type="ECO:0000313" key="4">
    <source>
        <dbReference type="EnsemblPlants" id="KQK01447"/>
    </source>
</evidence>
<feature type="region of interest" description="Disordered" evidence="1">
    <location>
        <begin position="86"/>
        <end position="138"/>
    </location>
</feature>
<dbReference type="eggNOG" id="ENOG502S79F">
    <property type="taxonomic scope" value="Eukaryota"/>
</dbReference>
<feature type="transmembrane region" description="Helical" evidence="2">
    <location>
        <begin position="45"/>
        <end position="68"/>
    </location>
</feature>
<evidence type="ECO:0000256" key="2">
    <source>
        <dbReference type="SAM" id="Phobius"/>
    </source>
</evidence>
<sequence>MPTRCLSSSSPSSSPSQTKSSQNRDDEPIQGEAEQQGDKPHLKEAMVCVACLIPIFLIPFVNALPFLFDLLLSKIYRMFGWEYRRPERAPPACPFKPAANKTEGATGESKPLVNPHVASESKPLVEPQGASTEGKKDD</sequence>
<feature type="compositionally biased region" description="Low complexity" evidence="1">
    <location>
        <begin position="7"/>
        <end position="21"/>
    </location>
</feature>
<evidence type="ECO:0008006" key="6">
    <source>
        <dbReference type="Google" id="ProtNLM"/>
    </source>
</evidence>
<dbReference type="RefSeq" id="XP_003570430.2">
    <property type="nucleotide sequence ID" value="XM_003570382.4"/>
</dbReference>
<proteinExistence type="predicted"/>
<dbReference type="KEGG" id="bdi:100842861"/>
<reference evidence="3" key="2">
    <citation type="submission" date="2017-06" db="EMBL/GenBank/DDBJ databases">
        <title>WGS assembly of Brachypodium distachyon.</title>
        <authorList>
            <consortium name="The International Brachypodium Initiative"/>
            <person name="Lucas S."/>
            <person name="Harmon-Smith M."/>
            <person name="Lail K."/>
            <person name="Tice H."/>
            <person name="Grimwood J."/>
            <person name="Bruce D."/>
            <person name="Barry K."/>
            <person name="Shu S."/>
            <person name="Lindquist E."/>
            <person name="Wang M."/>
            <person name="Pitluck S."/>
            <person name="Vogel J.P."/>
            <person name="Garvin D.F."/>
            <person name="Mockler T.C."/>
            <person name="Schmutz J."/>
            <person name="Rokhsar D."/>
            <person name="Bevan M.W."/>
        </authorList>
    </citation>
    <scope>NUCLEOTIDE SEQUENCE</scope>
    <source>
        <strain evidence="3">Bd21</strain>
    </source>
</reference>
<evidence type="ECO:0000313" key="3">
    <source>
        <dbReference type="EMBL" id="KQK01447.1"/>
    </source>
</evidence>
<keyword evidence="2" id="KW-0472">Membrane</keyword>
<dbReference type="HOGENOM" id="CLU_154107_0_0_1"/>
<dbReference type="Gramene" id="KQK01447">
    <property type="protein sequence ID" value="KQK01447"/>
    <property type="gene ID" value="BRADI_3g55900v3"/>
</dbReference>
<organism evidence="3">
    <name type="scientific">Brachypodium distachyon</name>
    <name type="common">Purple false brome</name>
    <name type="synonym">Trachynia distachya</name>
    <dbReference type="NCBI Taxonomy" id="15368"/>
    <lineage>
        <taxon>Eukaryota</taxon>
        <taxon>Viridiplantae</taxon>
        <taxon>Streptophyta</taxon>
        <taxon>Embryophyta</taxon>
        <taxon>Tracheophyta</taxon>
        <taxon>Spermatophyta</taxon>
        <taxon>Magnoliopsida</taxon>
        <taxon>Liliopsida</taxon>
        <taxon>Poales</taxon>
        <taxon>Poaceae</taxon>
        <taxon>BOP clade</taxon>
        <taxon>Pooideae</taxon>
        <taxon>Stipodae</taxon>
        <taxon>Brachypodieae</taxon>
        <taxon>Brachypodium</taxon>
    </lineage>
</organism>
<accession>I1IE49</accession>
<dbReference type="PANTHER" id="PTHR37756:SF1">
    <property type="entry name" value="TRANSMEMBRANE PROTEIN"/>
    <property type="match status" value="1"/>
</dbReference>
<keyword evidence="5" id="KW-1185">Reference proteome</keyword>
<protein>
    <recommendedName>
        <fullName evidence="6">Transmembrane protein</fullName>
    </recommendedName>
</protein>
<dbReference type="OrthoDB" id="747994at2759"/>
<dbReference type="Proteomes" id="UP000008810">
    <property type="component" value="Chromosome 3"/>
</dbReference>
<dbReference type="ExpressionAtlas" id="I1IE49">
    <property type="expression patterns" value="baseline"/>
</dbReference>
<keyword evidence="2" id="KW-0812">Transmembrane</keyword>